<evidence type="ECO:0000313" key="1">
    <source>
        <dbReference type="EMBL" id="XBH16044.1"/>
    </source>
</evidence>
<sequence>MQDLIRKMYLTLQSLAERTEGQSMTEYAMAVGLIAFGCVAGEAAIATSVNHVFIALATTITNGVMR</sequence>
<protein>
    <recommendedName>
        <fullName evidence="2">Flp family type IVb pilin</fullName>
    </recommendedName>
</protein>
<gene>
    <name evidence="1" type="ORF">P8935_15880</name>
</gene>
<organism evidence="1">
    <name type="scientific">Telmatobacter sp. DSM 110680</name>
    <dbReference type="NCBI Taxonomy" id="3036704"/>
    <lineage>
        <taxon>Bacteria</taxon>
        <taxon>Pseudomonadati</taxon>
        <taxon>Acidobacteriota</taxon>
        <taxon>Terriglobia</taxon>
        <taxon>Terriglobales</taxon>
        <taxon>Acidobacteriaceae</taxon>
        <taxon>Telmatobacter</taxon>
    </lineage>
</organism>
<reference evidence="1" key="1">
    <citation type="submission" date="2023-03" db="EMBL/GenBank/DDBJ databases">
        <title>Edaphobacter sp.</title>
        <authorList>
            <person name="Huber K.J."/>
            <person name="Papendorf J."/>
            <person name="Pilke C."/>
            <person name="Bunk B."/>
            <person name="Sproeer C."/>
            <person name="Pester M."/>
        </authorList>
    </citation>
    <scope>NUCLEOTIDE SEQUENCE</scope>
    <source>
        <strain evidence="1">DSM 110680</strain>
    </source>
</reference>
<accession>A0AAU7DFC0</accession>
<dbReference type="RefSeq" id="WP_348261275.1">
    <property type="nucleotide sequence ID" value="NZ_CP121196.1"/>
</dbReference>
<dbReference type="EMBL" id="CP121196">
    <property type="protein sequence ID" value="XBH16044.1"/>
    <property type="molecule type" value="Genomic_DNA"/>
</dbReference>
<proteinExistence type="predicted"/>
<evidence type="ECO:0008006" key="2">
    <source>
        <dbReference type="Google" id="ProtNLM"/>
    </source>
</evidence>
<name>A0AAU7DFC0_9BACT</name>
<dbReference type="AlphaFoldDB" id="A0AAU7DFC0"/>